<comment type="caution">
    <text evidence="1">The sequence shown here is derived from an EMBL/GenBank/DDBJ whole genome shotgun (WGS) entry which is preliminary data.</text>
</comment>
<name>A0ACC2NR01_9HYME</name>
<dbReference type="EMBL" id="CM056743">
    <property type="protein sequence ID" value="KAJ8673537.1"/>
    <property type="molecule type" value="Genomic_DNA"/>
</dbReference>
<sequence>METVPETLPELGKEKSVEPIDTEQKEINIEVPDPVNEETVAVAPAMVAPTSDVNTESERTDAKTVGSVNAETPESIELTTKPTMNPELEQGKPEEPKIDTQLEQLEIANSVNDETAAIAPAVVAPNPDSSNMAEGKNTDANTGGPFGKETPESVDQTTTKGPRPLMVKEIEPKGQTSNTPAPDSRNIQHPNVTDSSNVNASEDSKKVSGEPGLSVPDNGSDFHVSLIVVGIAVSLVILLALILVTVFLKKRGIRGADLLPC</sequence>
<evidence type="ECO:0000313" key="1">
    <source>
        <dbReference type="EMBL" id="KAJ8673537.1"/>
    </source>
</evidence>
<keyword evidence="2" id="KW-1185">Reference proteome</keyword>
<protein>
    <submittedName>
        <fullName evidence="1">Uncharacterized protein</fullName>
    </submittedName>
</protein>
<reference evidence="1" key="1">
    <citation type="submission" date="2023-04" db="EMBL/GenBank/DDBJ databases">
        <title>A chromosome-level genome assembly of the parasitoid wasp Eretmocerus hayati.</title>
        <authorList>
            <person name="Zhong Y."/>
            <person name="Liu S."/>
            <person name="Liu Y."/>
        </authorList>
    </citation>
    <scope>NUCLEOTIDE SEQUENCE</scope>
    <source>
        <strain evidence="1">ZJU_SS_LIU_2023</strain>
    </source>
</reference>
<accession>A0ACC2NR01</accession>
<evidence type="ECO:0000313" key="2">
    <source>
        <dbReference type="Proteomes" id="UP001239111"/>
    </source>
</evidence>
<gene>
    <name evidence="1" type="ORF">QAD02_004799</name>
</gene>
<organism evidence="1 2">
    <name type="scientific">Eretmocerus hayati</name>
    <dbReference type="NCBI Taxonomy" id="131215"/>
    <lineage>
        <taxon>Eukaryota</taxon>
        <taxon>Metazoa</taxon>
        <taxon>Ecdysozoa</taxon>
        <taxon>Arthropoda</taxon>
        <taxon>Hexapoda</taxon>
        <taxon>Insecta</taxon>
        <taxon>Pterygota</taxon>
        <taxon>Neoptera</taxon>
        <taxon>Endopterygota</taxon>
        <taxon>Hymenoptera</taxon>
        <taxon>Apocrita</taxon>
        <taxon>Proctotrupomorpha</taxon>
        <taxon>Chalcidoidea</taxon>
        <taxon>Aphelinidae</taxon>
        <taxon>Aphelininae</taxon>
        <taxon>Eretmocerus</taxon>
    </lineage>
</organism>
<dbReference type="Proteomes" id="UP001239111">
    <property type="component" value="Chromosome 3"/>
</dbReference>
<proteinExistence type="predicted"/>